<feature type="transmembrane region" description="Helical" evidence="1">
    <location>
        <begin position="164"/>
        <end position="184"/>
    </location>
</feature>
<gene>
    <name evidence="2" type="ORF">HDU87_004953</name>
</gene>
<dbReference type="Proteomes" id="UP001212152">
    <property type="component" value="Unassembled WGS sequence"/>
</dbReference>
<accession>A0AAD5TIQ1</accession>
<protein>
    <submittedName>
        <fullName evidence="2">Uncharacterized protein</fullName>
    </submittedName>
</protein>
<feature type="transmembrane region" description="Helical" evidence="1">
    <location>
        <begin position="80"/>
        <end position="103"/>
    </location>
</feature>
<reference evidence="2" key="1">
    <citation type="submission" date="2020-05" db="EMBL/GenBank/DDBJ databases">
        <title>Phylogenomic resolution of chytrid fungi.</title>
        <authorList>
            <person name="Stajich J.E."/>
            <person name="Amses K."/>
            <person name="Simmons R."/>
            <person name="Seto K."/>
            <person name="Myers J."/>
            <person name="Bonds A."/>
            <person name="Quandt C.A."/>
            <person name="Barry K."/>
            <person name="Liu P."/>
            <person name="Grigoriev I."/>
            <person name="Longcore J.E."/>
            <person name="James T.Y."/>
        </authorList>
    </citation>
    <scope>NUCLEOTIDE SEQUENCE</scope>
    <source>
        <strain evidence="2">JEL0379</strain>
    </source>
</reference>
<comment type="caution">
    <text evidence="2">The sequence shown here is derived from an EMBL/GenBank/DDBJ whole genome shotgun (WGS) entry which is preliminary data.</text>
</comment>
<keyword evidence="1" id="KW-1133">Transmembrane helix</keyword>
<evidence type="ECO:0000256" key="1">
    <source>
        <dbReference type="SAM" id="Phobius"/>
    </source>
</evidence>
<dbReference type="EMBL" id="JADGJQ010000039">
    <property type="protein sequence ID" value="KAJ3176625.1"/>
    <property type="molecule type" value="Genomic_DNA"/>
</dbReference>
<evidence type="ECO:0000313" key="3">
    <source>
        <dbReference type="Proteomes" id="UP001212152"/>
    </source>
</evidence>
<dbReference type="AlphaFoldDB" id="A0AAD5TIQ1"/>
<sequence length="203" mass="20641">MSASAAAPSARIASLSTWANILAAAAVQLVSLSIVRRGSTMLLPRGSAHFALESPSSFAFGYSGSSVNAALSTLGAFSTLLLMLCTFANFALIASNAFILAALTTLGLKATGLSSTTPAVAQLNLLPFAAAALHAVENVLFLIVVATGAHLGGLAGAIGFFRDIAGAASVAVVAGTLPVFLFEWSKSIGRDGRQQVKFQQKAQ</sequence>
<keyword evidence="1" id="KW-0472">Membrane</keyword>
<name>A0AAD5TIQ1_9FUNG</name>
<keyword evidence="1" id="KW-0812">Transmembrane</keyword>
<proteinExistence type="predicted"/>
<evidence type="ECO:0000313" key="2">
    <source>
        <dbReference type="EMBL" id="KAJ3176625.1"/>
    </source>
</evidence>
<feature type="transmembrane region" description="Helical" evidence="1">
    <location>
        <begin position="12"/>
        <end position="35"/>
    </location>
</feature>
<feature type="transmembrane region" description="Helical" evidence="1">
    <location>
        <begin position="140"/>
        <end position="158"/>
    </location>
</feature>
<organism evidence="2 3">
    <name type="scientific">Geranomyces variabilis</name>
    <dbReference type="NCBI Taxonomy" id="109894"/>
    <lineage>
        <taxon>Eukaryota</taxon>
        <taxon>Fungi</taxon>
        <taxon>Fungi incertae sedis</taxon>
        <taxon>Chytridiomycota</taxon>
        <taxon>Chytridiomycota incertae sedis</taxon>
        <taxon>Chytridiomycetes</taxon>
        <taxon>Spizellomycetales</taxon>
        <taxon>Powellomycetaceae</taxon>
        <taxon>Geranomyces</taxon>
    </lineage>
</organism>
<keyword evidence="3" id="KW-1185">Reference proteome</keyword>